<keyword evidence="2" id="KW-1185">Reference proteome</keyword>
<protein>
    <submittedName>
        <fullName evidence="1">Uncharacterized protein</fullName>
    </submittedName>
</protein>
<gene>
    <name evidence="1" type="ORF">DSO57_1032013</name>
</gene>
<evidence type="ECO:0000313" key="2">
    <source>
        <dbReference type="Proteomes" id="UP001165960"/>
    </source>
</evidence>
<proteinExistence type="predicted"/>
<evidence type="ECO:0000313" key="1">
    <source>
        <dbReference type="EMBL" id="KAJ9060323.1"/>
    </source>
</evidence>
<name>A0ACC2SDF5_9FUNG</name>
<sequence length="473" mass="52052">MLTHSYQSSEGYQPEEFSAKFGLEAKGERESKIQIVNVTCGKGALVKLSPMDMPQVFSWTPFLFPFENNNGEKDFMGDDRLVRSLHQAVERVPILTGHLERIDGTPVEMAGPNSDMHVVVGTSGVWYASSQIPGSFQAFKESGFSYEALHPSFTFRRSNEAIEEGKNYSLFAVKVNRFACGSVVMLVSACHLIADARSVYEFVRCWSTLCREKFSEDLVVESRHLYSYDEHLTEGSRAMLDMFMSMKKTASRPHQRTKLVQFTISTAAMAALKAKANKQLAPEWVSTDDILCTLAYRALLRARQVPSDAPTKLVRIVDARKLNQPPLPIHAFGNGVSIYITGPQPASDMISSSLAVLARKARQGISSVTAQTIRDSITAIAHVPFKDHPLGGNTIPFSDDAFTSSYAGFKPACIDFGKSPCLTVTRGVFTEGLIIPHPIHNDSFSVKVGVNSLHVPAFLADPELLGLGFKIMS</sequence>
<dbReference type="EMBL" id="QTSX02005206">
    <property type="protein sequence ID" value="KAJ9060323.1"/>
    <property type="molecule type" value="Genomic_DNA"/>
</dbReference>
<reference evidence="1" key="1">
    <citation type="submission" date="2022-04" db="EMBL/GenBank/DDBJ databases">
        <title>Genome of the entomopathogenic fungus Entomophthora muscae.</title>
        <authorList>
            <person name="Elya C."/>
            <person name="Lovett B.R."/>
            <person name="Lee E."/>
            <person name="Macias A.M."/>
            <person name="Hajek A.E."/>
            <person name="De Bivort B.L."/>
            <person name="Kasson M.T."/>
            <person name="De Fine Licht H.H."/>
            <person name="Stajich J.E."/>
        </authorList>
    </citation>
    <scope>NUCLEOTIDE SEQUENCE</scope>
    <source>
        <strain evidence="1">Berkeley</strain>
    </source>
</reference>
<accession>A0ACC2SDF5</accession>
<dbReference type="Proteomes" id="UP001165960">
    <property type="component" value="Unassembled WGS sequence"/>
</dbReference>
<comment type="caution">
    <text evidence="1">The sequence shown here is derived from an EMBL/GenBank/DDBJ whole genome shotgun (WGS) entry which is preliminary data.</text>
</comment>
<organism evidence="1 2">
    <name type="scientific">Entomophthora muscae</name>
    <dbReference type="NCBI Taxonomy" id="34485"/>
    <lineage>
        <taxon>Eukaryota</taxon>
        <taxon>Fungi</taxon>
        <taxon>Fungi incertae sedis</taxon>
        <taxon>Zoopagomycota</taxon>
        <taxon>Entomophthoromycotina</taxon>
        <taxon>Entomophthoromycetes</taxon>
        <taxon>Entomophthorales</taxon>
        <taxon>Entomophthoraceae</taxon>
        <taxon>Entomophthora</taxon>
    </lineage>
</organism>